<reference evidence="3 4" key="1">
    <citation type="submission" date="2018-11" db="EMBL/GenBank/DDBJ databases">
        <title>Complete genome sequence of Nocardioides baekrokdamisoli strain KCTC 39748.</title>
        <authorList>
            <person name="Kang S.W."/>
            <person name="Lee K.C."/>
            <person name="Kim K.K."/>
            <person name="Kim J.S."/>
            <person name="Kim D.S."/>
            <person name="Ko S.H."/>
            <person name="Yang S.H."/>
            <person name="Shin Y.K."/>
            <person name="Lee J.S."/>
        </authorList>
    </citation>
    <scope>NUCLEOTIDE SEQUENCE [LARGE SCALE GENOMIC DNA]</scope>
    <source>
        <strain evidence="3 4">KCTC 39748</strain>
    </source>
</reference>
<dbReference type="KEGG" id="nbe:Back2_20530"/>
<keyword evidence="1" id="KW-0378">Hydrolase</keyword>
<dbReference type="Proteomes" id="UP000271573">
    <property type="component" value="Chromosome"/>
</dbReference>
<dbReference type="AlphaFoldDB" id="A0A3G9IHG2"/>
<name>A0A3G9IHG2_9ACTN</name>
<sequence length="210" mass="21727">MRPVKRRVRATIAVSIGVALLVLAVSLSYDAYGGHGTPPRPAPMTSASAGQSLAASLGGPEPRLADATVEIPSLRIGAPLEPIGDVNGNVSVPGDAKVVGIYDGGSSLDIDTGTTVLVGHVTNGWIRGAFFTLATVTPGMTVYTRSAQGLQERWTVISVNAYPRDALPQSFFTVSGPRRLALVTCGGSISYHAGARSYADNIVVLATPVR</sequence>
<dbReference type="EMBL" id="AP019307">
    <property type="protein sequence ID" value="BBH17766.1"/>
    <property type="molecule type" value="Genomic_DNA"/>
</dbReference>
<feature type="compositionally biased region" description="Low complexity" evidence="2">
    <location>
        <begin position="46"/>
        <end position="59"/>
    </location>
</feature>
<dbReference type="GO" id="GO:0016787">
    <property type="term" value="F:hydrolase activity"/>
    <property type="evidence" value="ECO:0007669"/>
    <property type="project" value="UniProtKB-KW"/>
</dbReference>
<proteinExistence type="predicted"/>
<organism evidence="3 4">
    <name type="scientific">Nocardioides baekrokdamisoli</name>
    <dbReference type="NCBI Taxonomy" id="1804624"/>
    <lineage>
        <taxon>Bacteria</taxon>
        <taxon>Bacillati</taxon>
        <taxon>Actinomycetota</taxon>
        <taxon>Actinomycetes</taxon>
        <taxon>Propionibacteriales</taxon>
        <taxon>Nocardioidaceae</taxon>
        <taxon>Nocardioides</taxon>
    </lineage>
</organism>
<dbReference type="Pfam" id="PF04203">
    <property type="entry name" value="Sortase"/>
    <property type="match status" value="1"/>
</dbReference>
<accession>A0A3G9IHG2</accession>
<dbReference type="CDD" id="cd05829">
    <property type="entry name" value="Sortase_F"/>
    <property type="match status" value="1"/>
</dbReference>
<evidence type="ECO:0000313" key="4">
    <source>
        <dbReference type="Proteomes" id="UP000271573"/>
    </source>
</evidence>
<protein>
    <submittedName>
        <fullName evidence="3">Class F sortase</fullName>
    </submittedName>
</protein>
<evidence type="ECO:0000256" key="1">
    <source>
        <dbReference type="ARBA" id="ARBA00022801"/>
    </source>
</evidence>
<evidence type="ECO:0000313" key="3">
    <source>
        <dbReference type="EMBL" id="BBH17766.1"/>
    </source>
</evidence>
<dbReference type="InterPro" id="IPR042001">
    <property type="entry name" value="Sortase_F"/>
</dbReference>
<feature type="region of interest" description="Disordered" evidence="2">
    <location>
        <begin position="39"/>
        <end position="59"/>
    </location>
</feature>
<gene>
    <name evidence="3" type="ORF">Back2_20530</name>
</gene>
<dbReference type="SUPFAM" id="SSF63817">
    <property type="entry name" value="Sortase"/>
    <property type="match status" value="1"/>
</dbReference>
<dbReference type="InterPro" id="IPR023365">
    <property type="entry name" value="Sortase_dom-sf"/>
</dbReference>
<dbReference type="InterPro" id="IPR005754">
    <property type="entry name" value="Sortase"/>
</dbReference>
<dbReference type="RefSeq" id="WP_125569165.1">
    <property type="nucleotide sequence ID" value="NZ_AP019307.1"/>
</dbReference>
<evidence type="ECO:0000256" key="2">
    <source>
        <dbReference type="SAM" id="MobiDB-lite"/>
    </source>
</evidence>
<dbReference type="Gene3D" id="2.40.260.10">
    <property type="entry name" value="Sortase"/>
    <property type="match status" value="1"/>
</dbReference>
<dbReference type="OrthoDB" id="525039at2"/>
<keyword evidence="4" id="KW-1185">Reference proteome</keyword>